<gene>
    <name evidence="2" type="ordered locus">Emin_0647</name>
</gene>
<name>B2KC75_ELUMP</name>
<dbReference type="AlphaFoldDB" id="B2KC75"/>
<keyword evidence="3" id="KW-1185">Reference proteome</keyword>
<accession>B2KC75</accession>
<keyword evidence="1" id="KW-0732">Signal</keyword>
<evidence type="ECO:0000256" key="1">
    <source>
        <dbReference type="SAM" id="SignalP"/>
    </source>
</evidence>
<feature type="signal peptide" evidence="1">
    <location>
        <begin position="1"/>
        <end position="19"/>
    </location>
</feature>
<dbReference type="NCBIfam" id="NF047436">
    <property type="entry name" value="LA_2272_repeat"/>
    <property type="match status" value="1"/>
</dbReference>
<protein>
    <submittedName>
        <fullName evidence="2">Uncharacterized protein</fullName>
    </submittedName>
</protein>
<sequence>MKKVFFAVLFCALVLPAMAVTPVKLSLWDGIAFPNENIVRGVELGIGGNTDDIAGVQFNVVWAKNQTMAGWQASWVFNDAGSFSGLQTAPINKSVDISGVSIGLVNMSYNITGFQLGFFNMADRFSGLQLGFINYARDIDRGIQLGLVNFAENGFMPVMLFINGRF</sequence>
<proteinExistence type="predicted"/>
<dbReference type="HOGENOM" id="CLU_1600135_0_0_0"/>
<dbReference type="STRING" id="445932.Emin_0647"/>
<organism evidence="2 3">
    <name type="scientific">Elusimicrobium minutum (strain Pei191)</name>
    <dbReference type="NCBI Taxonomy" id="445932"/>
    <lineage>
        <taxon>Bacteria</taxon>
        <taxon>Pseudomonadati</taxon>
        <taxon>Elusimicrobiota</taxon>
        <taxon>Elusimicrobia</taxon>
        <taxon>Elusimicrobiales</taxon>
        <taxon>Elusimicrobiaceae</taxon>
        <taxon>Elusimicrobium</taxon>
    </lineage>
</organism>
<dbReference type="RefSeq" id="WP_012414817.1">
    <property type="nucleotide sequence ID" value="NC_010644.1"/>
</dbReference>
<reference evidence="2 3" key="1">
    <citation type="journal article" date="2009" name="Appl. Environ. Microbiol.">
        <title>Genomic analysis of 'Elusimicrobium minutum,' the first cultivated representative of the phylum 'Elusimicrobia' (formerly termite group 1).</title>
        <authorList>
            <person name="Herlemann D.P.R."/>
            <person name="Geissinger O."/>
            <person name="Ikeda-Ohtsubo W."/>
            <person name="Kunin V."/>
            <person name="Sun H."/>
            <person name="Lapidus A."/>
            <person name="Hugenholtz P."/>
            <person name="Brune A."/>
        </authorList>
    </citation>
    <scope>NUCLEOTIDE SEQUENCE [LARGE SCALE GENOMIC DNA]</scope>
    <source>
        <strain evidence="2 3">Pei191</strain>
    </source>
</reference>
<feature type="chain" id="PRO_5002780043" evidence="1">
    <location>
        <begin position="20"/>
        <end position="166"/>
    </location>
</feature>
<dbReference type="Proteomes" id="UP000001029">
    <property type="component" value="Chromosome"/>
</dbReference>
<dbReference type="InterPro" id="IPR058093">
    <property type="entry name" value="LA_2272-like"/>
</dbReference>
<dbReference type="OrthoDB" id="92679at2"/>
<evidence type="ECO:0000313" key="2">
    <source>
        <dbReference type="EMBL" id="ACC98202.1"/>
    </source>
</evidence>
<dbReference type="EMBL" id="CP001055">
    <property type="protein sequence ID" value="ACC98202.1"/>
    <property type="molecule type" value="Genomic_DNA"/>
</dbReference>
<dbReference type="KEGG" id="emi:Emin_0647"/>
<evidence type="ECO:0000313" key="3">
    <source>
        <dbReference type="Proteomes" id="UP000001029"/>
    </source>
</evidence>